<dbReference type="Pfam" id="PF00106">
    <property type="entry name" value="adh_short"/>
    <property type="match status" value="1"/>
</dbReference>
<proteinExistence type="inferred from homology"/>
<dbReference type="PROSITE" id="PS00061">
    <property type="entry name" value="ADH_SHORT"/>
    <property type="match status" value="1"/>
</dbReference>
<accession>A0A222VSV3</accession>
<dbReference type="PRINTS" id="PR00080">
    <property type="entry name" value="SDRFAMILY"/>
</dbReference>
<dbReference type="PANTHER" id="PTHR42760">
    <property type="entry name" value="SHORT-CHAIN DEHYDROGENASES/REDUCTASES FAMILY MEMBER"/>
    <property type="match status" value="1"/>
</dbReference>
<dbReference type="SUPFAM" id="SSF51735">
    <property type="entry name" value="NAD(P)-binding Rossmann-fold domains"/>
    <property type="match status" value="1"/>
</dbReference>
<evidence type="ECO:0000256" key="2">
    <source>
        <dbReference type="RuleBase" id="RU000363"/>
    </source>
</evidence>
<sequence length="264" mass="27751">MNDFGAPAVLVVGGTSGIGLATVLKLAAAGRPAIAAARDETKLAAVAEIARDKDLPISCHHVDASSAESVDALFRDLADVPILGCVNTAGRNLSRRLIAPPSAPEGDWREHTEREWQDVIGLCLTGTFLVGRAAARTWAGQGRGGVLVTIASSTWQGSWGQSAYAAAKAGVVSLTRSWALELADFGIRVVCVAPGVVDGRALRDKAAARPAHADYMERLRQGIPLRRFASEDEVVASVLHALDNEYLTGTVLEVHGGGFPNRIV</sequence>
<dbReference type="InterPro" id="IPR002347">
    <property type="entry name" value="SDR_fam"/>
</dbReference>
<comment type="similarity">
    <text evidence="1 2">Belongs to the short-chain dehydrogenases/reductases (SDR) family.</text>
</comment>
<dbReference type="RefSeq" id="WP_170140158.1">
    <property type="nucleotide sequence ID" value="NZ_CP016353.1"/>
</dbReference>
<protein>
    <submittedName>
        <fullName evidence="3">3-oxoacyl-[acyl-carrier protein] reductase</fullName>
    </submittedName>
</protein>
<evidence type="ECO:0000256" key="1">
    <source>
        <dbReference type="ARBA" id="ARBA00006484"/>
    </source>
</evidence>
<dbReference type="KEGG" id="pmad:BAY61_19470"/>
<organism evidence="3 4">
    <name type="scientific">Prauserella marina</name>
    <dbReference type="NCBI Taxonomy" id="530584"/>
    <lineage>
        <taxon>Bacteria</taxon>
        <taxon>Bacillati</taxon>
        <taxon>Actinomycetota</taxon>
        <taxon>Actinomycetes</taxon>
        <taxon>Pseudonocardiales</taxon>
        <taxon>Pseudonocardiaceae</taxon>
        <taxon>Prauserella</taxon>
    </lineage>
</organism>
<dbReference type="AlphaFoldDB" id="A0A222VSV3"/>
<dbReference type="EMBL" id="FMZE01000009">
    <property type="protein sequence ID" value="SDD50847.1"/>
    <property type="molecule type" value="Genomic_DNA"/>
</dbReference>
<gene>
    <name evidence="3" type="ORF">SAMN05421630_109154</name>
</gene>
<dbReference type="Gene3D" id="3.40.50.720">
    <property type="entry name" value="NAD(P)-binding Rossmann-like Domain"/>
    <property type="match status" value="1"/>
</dbReference>
<evidence type="ECO:0000313" key="3">
    <source>
        <dbReference type="EMBL" id="SDD50847.1"/>
    </source>
</evidence>
<dbReference type="PANTHER" id="PTHR42760:SF40">
    <property type="entry name" value="3-OXOACYL-[ACYL-CARRIER-PROTEIN] REDUCTASE, CHLOROPLASTIC"/>
    <property type="match status" value="1"/>
</dbReference>
<dbReference type="InterPro" id="IPR020904">
    <property type="entry name" value="Sc_DH/Rdtase_CS"/>
</dbReference>
<dbReference type="Proteomes" id="UP000199494">
    <property type="component" value="Unassembled WGS sequence"/>
</dbReference>
<dbReference type="GO" id="GO:0016616">
    <property type="term" value="F:oxidoreductase activity, acting on the CH-OH group of donors, NAD or NADP as acceptor"/>
    <property type="evidence" value="ECO:0007669"/>
    <property type="project" value="TreeGrafter"/>
</dbReference>
<name>A0A222VSV3_9PSEU</name>
<dbReference type="STRING" id="530584.SAMN05421630_109154"/>
<evidence type="ECO:0000313" key="4">
    <source>
        <dbReference type="Proteomes" id="UP000199494"/>
    </source>
</evidence>
<keyword evidence="4" id="KW-1185">Reference proteome</keyword>
<dbReference type="GO" id="GO:0030497">
    <property type="term" value="P:fatty acid elongation"/>
    <property type="evidence" value="ECO:0007669"/>
    <property type="project" value="TreeGrafter"/>
</dbReference>
<dbReference type="InterPro" id="IPR036291">
    <property type="entry name" value="NAD(P)-bd_dom_sf"/>
</dbReference>
<reference evidence="3 4" key="1">
    <citation type="submission" date="2016-10" db="EMBL/GenBank/DDBJ databases">
        <authorList>
            <person name="de Groot N.N."/>
        </authorList>
    </citation>
    <scope>NUCLEOTIDE SEQUENCE [LARGE SCALE GENOMIC DNA]</scope>
    <source>
        <strain evidence="3 4">CGMCC 4.5506</strain>
    </source>
</reference>
<dbReference type="PRINTS" id="PR00081">
    <property type="entry name" value="GDHRDH"/>
</dbReference>